<feature type="transmembrane region" description="Helical" evidence="7">
    <location>
        <begin position="177"/>
        <end position="197"/>
    </location>
</feature>
<evidence type="ECO:0000256" key="1">
    <source>
        <dbReference type="ARBA" id="ARBA00004651"/>
    </source>
</evidence>
<dbReference type="RefSeq" id="WP_024732288.1">
    <property type="nucleotide sequence ID" value="NZ_BAABYU010000001.1"/>
</dbReference>
<keyword evidence="9" id="KW-1185">Reference proteome</keyword>
<dbReference type="Proteomes" id="UP000261080">
    <property type="component" value="Unassembled WGS sequence"/>
</dbReference>
<evidence type="ECO:0000256" key="6">
    <source>
        <dbReference type="ARBA" id="ARBA00023136"/>
    </source>
</evidence>
<organism evidence="8 9">
    <name type="scientific">Sellimonas intestinalis</name>
    <dbReference type="NCBI Taxonomy" id="1653434"/>
    <lineage>
        <taxon>Bacteria</taxon>
        <taxon>Bacillati</taxon>
        <taxon>Bacillota</taxon>
        <taxon>Clostridia</taxon>
        <taxon>Lachnospirales</taxon>
        <taxon>Lachnospiraceae</taxon>
        <taxon>Sellimonas</taxon>
    </lineage>
</organism>
<dbReference type="InterPro" id="IPR036259">
    <property type="entry name" value="MFS_trans_sf"/>
</dbReference>
<evidence type="ECO:0000256" key="7">
    <source>
        <dbReference type="SAM" id="Phobius"/>
    </source>
</evidence>
<protein>
    <submittedName>
        <fullName evidence="8">MFS transporter</fullName>
    </submittedName>
</protein>
<evidence type="ECO:0000256" key="3">
    <source>
        <dbReference type="ARBA" id="ARBA00022475"/>
    </source>
</evidence>
<dbReference type="Pfam" id="PF07690">
    <property type="entry name" value="MFS_1"/>
    <property type="match status" value="1"/>
</dbReference>
<feature type="transmembrane region" description="Helical" evidence="7">
    <location>
        <begin position="239"/>
        <end position="258"/>
    </location>
</feature>
<feature type="transmembrane region" description="Helical" evidence="7">
    <location>
        <begin position="62"/>
        <end position="81"/>
    </location>
</feature>
<gene>
    <name evidence="8" type="ORF">DW016_09760</name>
</gene>
<dbReference type="AlphaFoldDB" id="A0A3E3K243"/>
<keyword evidence="4 7" id="KW-0812">Transmembrane</keyword>
<feature type="transmembrane region" description="Helical" evidence="7">
    <location>
        <begin position="357"/>
        <end position="379"/>
    </location>
</feature>
<dbReference type="InterPro" id="IPR011701">
    <property type="entry name" value="MFS"/>
</dbReference>
<proteinExistence type="predicted"/>
<dbReference type="SUPFAM" id="SSF103473">
    <property type="entry name" value="MFS general substrate transporter"/>
    <property type="match status" value="1"/>
</dbReference>
<accession>A0A3E3K243</accession>
<dbReference type="InterPro" id="IPR050171">
    <property type="entry name" value="MFS_Transporters"/>
</dbReference>
<evidence type="ECO:0000313" key="9">
    <source>
        <dbReference type="Proteomes" id="UP000261080"/>
    </source>
</evidence>
<dbReference type="GO" id="GO:0005886">
    <property type="term" value="C:plasma membrane"/>
    <property type="evidence" value="ECO:0007669"/>
    <property type="project" value="UniProtKB-SubCell"/>
</dbReference>
<feature type="transmembrane region" description="Helical" evidence="7">
    <location>
        <begin position="149"/>
        <end position="171"/>
    </location>
</feature>
<feature type="transmembrane region" description="Helical" evidence="7">
    <location>
        <begin position="297"/>
        <end position="318"/>
    </location>
</feature>
<evidence type="ECO:0000256" key="2">
    <source>
        <dbReference type="ARBA" id="ARBA00022448"/>
    </source>
</evidence>
<evidence type="ECO:0000256" key="4">
    <source>
        <dbReference type="ARBA" id="ARBA00022692"/>
    </source>
</evidence>
<feature type="transmembrane region" description="Helical" evidence="7">
    <location>
        <begin position="111"/>
        <end position="128"/>
    </location>
</feature>
<sequence>MGNTATKSKKGYPFGFYACSLGFTFERCAFYTVKWLLAIWLATETTSKMGGMGLTSVEAGKISAYFVAATYITPMIGGYLADYWVSPRLCVVLGMILMGAGYLVGWQATNLTLVWVMIILVAVGTGLFKGNLSGVNSLMFDDQDELNSAFSVQYSFVNIGSFIGTTFVVLLADSQGYQFLLLIAGILLLVDAVWFLANGKALGNKGKEPFKKDQRSFVDKDKKAAEESKPLTTGDKKRVFAIIIVTLLSAIFWIAWYMSYNVVYYYFGFGDSSEFLNWADWSLFGWKIPQTSYFDSLNALTCIVLGPVFAIVWAKMAARPKGDMSMFKKTAIGIFLVGLSYVAMVLANIIRGDGQCSWFWVILIALLMSVGEMIFSPLGNSFISMFAPAKLMGLLLGFWPIAVFIATLIYPSLYGALDAGSRAGKFNLYYGIIAAVVIVCAVLLYAFSGKLDKLADEK</sequence>
<keyword evidence="3" id="KW-1003">Cell membrane</keyword>
<dbReference type="CDD" id="cd17346">
    <property type="entry name" value="MFS_DtpA_like"/>
    <property type="match status" value="1"/>
</dbReference>
<name>A0A3E3K243_9FIRM</name>
<reference evidence="8 9" key="1">
    <citation type="submission" date="2018-08" db="EMBL/GenBank/DDBJ databases">
        <title>A genome reference for cultivated species of the human gut microbiota.</title>
        <authorList>
            <person name="Zou Y."/>
            <person name="Xue W."/>
            <person name="Luo G."/>
        </authorList>
    </citation>
    <scope>NUCLEOTIDE SEQUENCE [LARGE SCALE GENOMIC DNA]</scope>
    <source>
        <strain evidence="8 9">AF37-2AT</strain>
    </source>
</reference>
<dbReference type="GO" id="GO:1904680">
    <property type="term" value="F:peptide transmembrane transporter activity"/>
    <property type="evidence" value="ECO:0007669"/>
    <property type="project" value="InterPro"/>
</dbReference>
<comment type="subcellular location">
    <subcellularLocation>
        <location evidence="1">Cell membrane</location>
        <topology evidence="1">Multi-pass membrane protein</topology>
    </subcellularLocation>
</comment>
<dbReference type="EMBL" id="QVLX01000004">
    <property type="protein sequence ID" value="RGE87194.1"/>
    <property type="molecule type" value="Genomic_DNA"/>
</dbReference>
<dbReference type="InterPro" id="IPR005279">
    <property type="entry name" value="Dipep/tripep_permease"/>
</dbReference>
<keyword evidence="5 7" id="KW-1133">Transmembrane helix</keyword>
<keyword evidence="2" id="KW-0813">Transport</keyword>
<dbReference type="Gene3D" id="1.20.1250.20">
    <property type="entry name" value="MFS general substrate transporter like domains"/>
    <property type="match status" value="2"/>
</dbReference>
<comment type="caution">
    <text evidence="8">The sequence shown here is derived from an EMBL/GenBank/DDBJ whole genome shotgun (WGS) entry which is preliminary data.</text>
</comment>
<dbReference type="PANTHER" id="PTHR23517:SF15">
    <property type="entry name" value="PROTON-DEPENDENT OLIGOPEPTIDE FAMILY TRANSPORT PROTEIN"/>
    <property type="match status" value="1"/>
</dbReference>
<dbReference type="GeneID" id="97192383"/>
<feature type="transmembrane region" description="Helical" evidence="7">
    <location>
        <begin position="428"/>
        <end position="448"/>
    </location>
</feature>
<dbReference type="PANTHER" id="PTHR23517">
    <property type="entry name" value="RESISTANCE PROTEIN MDTM, PUTATIVE-RELATED-RELATED"/>
    <property type="match status" value="1"/>
</dbReference>
<feature type="transmembrane region" description="Helical" evidence="7">
    <location>
        <begin position="330"/>
        <end position="351"/>
    </location>
</feature>
<keyword evidence="6 7" id="KW-0472">Membrane</keyword>
<dbReference type="GO" id="GO:0015833">
    <property type="term" value="P:peptide transport"/>
    <property type="evidence" value="ECO:0007669"/>
    <property type="project" value="InterPro"/>
</dbReference>
<feature type="transmembrane region" description="Helical" evidence="7">
    <location>
        <begin position="391"/>
        <end position="413"/>
    </location>
</feature>
<evidence type="ECO:0000313" key="8">
    <source>
        <dbReference type="EMBL" id="RGE87194.1"/>
    </source>
</evidence>
<dbReference type="OrthoDB" id="9772725at2"/>
<evidence type="ECO:0000256" key="5">
    <source>
        <dbReference type="ARBA" id="ARBA00022989"/>
    </source>
</evidence>
<feature type="transmembrane region" description="Helical" evidence="7">
    <location>
        <begin position="88"/>
        <end position="105"/>
    </location>
</feature>